<dbReference type="OMA" id="KLKPQTC"/>
<feature type="region of interest" description="Disordered" evidence="1">
    <location>
        <begin position="344"/>
        <end position="372"/>
    </location>
</feature>
<dbReference type="EnsemblPlants" id="ORUFI09G15860.1">
    <property type="protein sequence ID" value="ORUFI09G15860.1"/>
    <property type="gene ID" value="ORUFI09G15860"/>
</dbReference>
<name>A0A0E0QT26_ORYRU</name>
<dbReference type="Proteomes" id="UP000008022">
    <property type="component" value="Unassembled WGS sequence"/>
</dbReference>
<sequence length="609" mass="66205">MAMAAAAAEAFGTAAATSTPPVQATRQDVQAAIAKAVELRALHAALLQRGGGGGGGGASASRSPAIIRLPPAASPALSRAGAAAAAAVATVDEDYPVFTPAYDEEQMAGLSHICQDNRSRSENWSGIALGGGGSGDDDDDAAFSDYDNLNAFSSSNSELRFPSSTDHHRRHKVHPAFLHSAPSADRFLASAGRATMAGTAELLKAPATCGSAFRPATIGRDHGIDVGALKFLASSGAPLSAAQPRPAKHRGAQILSWLFQRAKKKAKPMSPSAIERENMSQLLKEWGLLSLDSLRRELADANAHRDAALQEAAEMRSSLGELTTKLAGLEAYCSELKKALRLATSSTSNAQPSSSSMSRRSTRSIGASRELPGPVSHEAMVEGFLQIASEARLSVKQFCKALIQQVEEPDNGLIEKLNILLQPYQLMITDNKHCSKLVLYHLEALMNQAMYQDFENCTFQKNGSPRCLDPKQGSQESFASFVALRNLSWNEVLRKGTKYYSEDFSRFCDQKMSCIVSTLKNWSRPWPEQLLQCFFVAAKCVWLLHLLAFSFTPALTIMRVEESRVFDQMYMENILPDKQQLHNPCQVKIMVMPGFYVQYRVLKCRVLTT</sequence>
<evidence type="ECO:0008006" key="4">
    <source>
        <dbReference type="Google" id="ProtNLM"/>
    </source>
</evidence>
<dbReference type="STRING" id="4529.A0A0E0QT26"/>
<feature type="compositionally biased region" description="Low complexity" evidence="1">
    <location>
        <begin position="344"/>
        <end position="359"/>
    </location>
</feature>
<protein>
    <recommendedName>
        <fullName evidence="4">IRK-interacting protein</fullName>
    </recommendedName>
</protein>
<dbReference type="AlphaFoldDB" id="A0A0E0QT26"/>
<dbReference type="PANTHER" id="PTHR31029:SF8">
    <property type="entry name" value="OS09G0488800 PROTEIN"/>
    <property type="match status" value="1"/>
</dbReference>
<keyword evidence="3" id="KW-1185">Reference proteome</keyword>
<proteinExistence type="predicted"/>
<dbReference type="Gramene" id="ORUFI09G15860.1">
    <property type="protein sequence ID" value="ORUFI09G15860.1"/>
    <property type="gene ID" value="ORUFI09G15860"/>
</dbReference>
<dbReference type="InterPro" id="IPR042316">
    <property type="entry name" value="IRKI-like"/>
</dbReference>
<reference evidence="2" key="2">
    <citation type="submission" date="2015-06" db="UniProtKB">
        <authorList>
            <consortium name="EnsemblPlants"/>
        </authorList>
    </citation>
    <scope>IDENTIFICATION</scope>
</reference>
<evidence type="ECO:0000313" key="3">
    <source>
        <dbReference type="Proteomes" id="UP000008022"/>
    </source>
</evidence>
<evidence type="ECO:0000313" key="2">
    <source>
        <dbReference type="EnsemblPlants" id="ORUFI09G15860.1"/>
    </source>
</evidence>
<organism evidence="2 3">
    <name type="scientific">Oryza rufipogon</name>
    <name type="common">Brownbeard rice</name>
    <name type="synonym">Asian wild rice</name>
    <dbReference type="NCBI Taxonomy" id="4529"/>
    <lineage>
        <taxon>Eukaryota</taxon>
        <taxon>Viridiplantae</taxon>
        <taxon>Streptophyta</taxon>
        <taxon>Embryophyta</taxon>
        <taxon>Tracheophyta</taxon>
        <taxon>Spermatophyta</taxon>
        <taxon>Magnoliopsida</taxon>
        <taxon>Liliopsida</taxon>
        <taxon>Poales</taxon>
        <taxon>Poaceae</taxon>
        <taxon>BOP clade</taxon>
        <taxon>Oryzoideae</taxon>
        <taxon>Oryzeae</taxon>
        <taxon>Oryzinae</taxon>
        <taxon>Oryza</taxon>
    </lineage>
</organism>
<reference evidence="3" key="1">
    <citation type="submission" date="2013-06" db="EMBL/GenBank/DDBJ databases">
        <authorList>
            <person name="Zhao Q."/>
        </authorList>
    </citation>
    <scope>NUCLEOTIDE SEQUENCE</scope>
    <source>
        <strain evidence="3">cv. W1943</strain>
    </source>
</reference>
<accession>A0A0E0QT26</accession>
<evidence type="ECO:0000256" key="1">
    <source>
        <dbReference type="SAM" id="MobiDB-lite"/>
    </source>
</evidence>
<dbReference type="eggNOG" id="ENOG502QS0M">
    <property type="taxonomic scope" value="Eukaryota"/>
</dbReference>
<dbReference type="HOGENOM" id="CLU_022742_1_0_1"/>
<dbReference type="PANTHER" id="PTHR31029">
    <property type="entry name" value="CYCLIN-DEPENDENT KINASE-LIKE PROTEIN"/>
    <property type="match status" value="1"/>
</dbReference>